<keyword evidence="10" id="KW-1185">Reference proteome</keyword>
<dbReference type="PROSITE" id="PS51819">
    <property type="entry name" value="VOC"/>
    <property type="match status" value="1"/>
</dbReference>
<feature type="domain" description="VOC" evidence="8">
    <location>
        <begin position="9"/>
        <end position="148"/>
    </location>
</feature>
<dbReference type="PANTHER" id="PTHR10374">
    <property type="entry name" value="LACTOYLGLUTATHIONE LYASE GLYOXALASE I"/>
    <property type="match status" value="1"/>
</dbReference>
<feature type="binding site" evidence="7">
    <location>
        <position position="71"/>
    </location>
    <ligand>
        <name>Zn(2+)</name>
        <dbReference type="ChEBI" id="CHEBI:29105"/>
        <note>ligand shared between dimeric partners</note>
    </ligand>
</feature>
<evidence type="ECO:0000256" key="5">
    <source>
        <dbReference type="ARBA" id="ARBA00033298"/>
    </source>
</evidence>
<reference evidence="9" key="1">
    <citation type="submission" date="2022-07" db="EMBL/GenBank/DDBJ databases">
        <title>Phylogenomic reconstructions and comparative analyses of Kickxellomycotina fungi.</title>
        <authorList>
            <person name="Reynolds N.K."/>
            <person name="Stajich J.E."/>
            <person name="Barry K."/>
            <person name="Grigoriev I.V."/>
            <person name="Crous P."/>
            <person name="Smith M.E."/>
        </authorList>
    </citation>
    <scope>NUCLEOTIDE SEQUENCE</scope>
    <source>
        <strain evidence="9">NBRC 32514</strain>
    </source>
</reference>
<sequence>MTTDISTYRLNHTMYRIKDSKASLKFYTEVIGMQLLEEHHFAEAGFSVYFLGFNDPALKDIPRMARQGIIELMHTHGTEDKELFAYNTGNGETGGYGHVAITVDRLQAACDRFESLGVQFVKRPEDGPIKSIAFIADPDGYHIEVSENPMLK</sequence>
<dbReference type="Gene3D" id="3.10.180.10">
    <property type="entry name" value="2,3-Dihydroxybiphenyl 1,2-Dioxygenase, domain 1"/>
    <property type="match status" value="1"/>
</dbReference>
<name>A0A9W7XQN8_9FUNG</name>
<dbReference type="GO" id="GO:0046872">
    <property type="term" value="F:metal ion binding"/>
    <property type="evidence" value="ECO:0007669"/>
    <property type="project" value="UniProtKB-KW"/>
</dbReference>
<protein>
    <recommendedName>
        <fullName evidence="3">Aldoketomutase</fullName>
    </recommendedName>
    <alternativeName>
        <fullName evidence="2">Ketone-aldehyde mutase</fullName>
    </alternativeName>
    <alternativeName>
        <fullName evidence="4">Methylglyoxalase</fullName>
    </alternativeName>
    <alternativeName>
        <fullName evidence="5">S-D-lactoylglutathione methylglyoxal lyase</fullName>
    </alternativeName>
</protein>
<evidence type="ECO:0000259" key="8">
    <source>
        <dbReference type="PROSITE" id="PS51819"/>
    </source>
</evidence>
<comment type="caution">
    <text evidence="9">The sequence shown here is derived from an EMBL/GenBank/DDBJ whole genome shotgun (WGS) entry which is preliminary data.</text>
</comment>
<proteinExistence type="predicted"/>
<dbReference type="NCBIfam" id="TIGR00068">
    <property type="entry name" value="glyox_I"/>
    <property type="match status" value="1"/>
</dbReference>
<dbReference type="InterPro" id="IPR004360">
    <property type="entry name" value="Glyas_Fos-R_dOase_dom"/>
</dbReference>
<feature type="binding site" evidence="7">
    <location>
        <position position="98"/>
    </location>
    <ligand>
        <name>Zn(2+)</name>
        <dbReference type="ChEBI" id="CHEBI:29105"/>
        <note>ligand shared between dimeric partners</note>
    </ligand>
</feature>
<keyword evidence="9" id="KW-0456">Lyase</keyword>
<evidence type="ECO:0000313" key="10">
    <source>
        <dbReference type="Proteomes" id="UP001149813"/>
    </source>
</evidence>
<dbReference type="OrthoDB" id="16820at2759"/>
<keyword evidence="7" id="KW-0479">Metal-binding</keyword>
<dbReference type="PANTHER" id="PTHR10374:SF30">
    <property type="entry name" value="LACTOYLGLUTATHIONE LYASE"/>
    <property type="match status" value="1"/>
</dbReference>
<evidence type="ECO:0000256" key="6">
    <source>
        <dbReference type="PIRSR" id="PIRSR604361-1"/>
    </source>
</evidence>
<dbReference type="InterPro" id="IPR037523">
    <property type="entry name" value="VOC_core"/>
</dbReference>
<dbReference type="GO" id="GO:0004462">
    <property type="term" value="F:lactoylglutathione lyase activity"/>
    <property type="evidence" value="ECO:0007669"/>
    <property type="project" value="InterPro"/>
</dbReference>
<dbReference type="InterPro" id="IPR029068">
    <property type="entry name" value="Glyas_Bleomycin-R_OHBP_Dase"/>
</dbReference>
<dbReference type="SUPFAM" id="SSF54593">
    <property type="entry name" value="Glyoxalase/Bleomycin resistance protein/Dihydroxybiphenyl dioxygenase"/>
    <property type="match status" value="1"/>
</dbReference>
<dbReference type="InterPro" id="IPR004361">
    <property type="entry name" value="Glyoxalase_1"/>
</dbReference>
<feature type="active site" description="Proton donor/acceptor" evidence="6">
    <location>
        <position position="144"/>
    </location>
</feature>
<evidence type="ECO:0000256" key="1">
    <source>
        <dbReference type="ARBA" id="ARBA00022833"/>
    </source>
</evidence>
<dbReference type="AlphaFoldDB" id="A0A9W7XQN8"/>
<evidence type="ECO:0000313" key="9">
    <source>
        <dbReference type="EMBL" id="KAJ1718859.1"/>
    </source>
</evidence>
<comment type="cofactor">
    <cofactor evidence="7">
        <name>Zn(2+)</name>
        <dbReference type="ChEBI" id="CHEBI:29105"/>
    </cofactor>
    <text evidence="7">Binds 1 zinc ion per subunit. In the homodimer, two zinc ions are bound between subunits.</text>
</comment>
<keyword evidence="1 7" id="KW-0862">Zinc</keyword>
<dbReference type="CDD" id="cd07233">
    <property type="entry name" value="GlxI_Zn"/>
    <property type="match status" value="1"/>
</dbReference>
<evidence type="ECO:0000256" key="3">
    <source>
        <dbReference type="ARBA" id="ARBA00030892"/>
    </source>
</evidence>
<dbReference type="Pfam" id="PF00903">
    <property type="entry name" value="Glyoxalase"/>
    <property type="match status" value="1"/>
</dbReference>
<dbReference type="EMBL" id="JANBOJ010000608">
    <property type="protein sequence ID" value="KAJ1718859.1"/>
    <property type="molecule type" value="Genomic_DNA"/>
</dbReference>
<gene>
    <name evidence="9" type="primary">GLO1_3</name>
    <name evidence="9" type="ORF">LPJ53_006259</name>
</gene>
<feature type="binding site" evidence="7">
    <location>
        <position position="144"/>
    </location>
    <ligand>
        <name>Zn(2+)</name>
        <dbReference type="ChEBI" id="CHEBI:29105"/>
        <note>ligand shared between dimeric partners</note>
    </ligand>
</feature>
<evidence type="ECO:0000256" key="7">
    <source>
        <dbReference type="PIRSR" id="PIRSR604361-3"/>
    </source>
</evidence>
<evidence type="ECO:0000256" key="4">
    <source>
        <dbReference type="ARBA" id="ARBA00032460"/>
    </source>
</evidence>
<organism evidence="9 10">
    <name type="scientific">Coemansia erecta</name>
    <dbReference type="NCBI Taxonomy" id="147472"/>
    <lineage>
        <taxon>Eukaryota</taxon>
        <taxon>Fungi</taxon>
        <taxon>Fungi incertae sedis</taxon>
        <taxon>Zoopagomycota</taxon>
        <taxon>Kickxellomycotina</taxon>
        <taxon>Kickxellomycetes</taxon>
        <taxon>Kickxellales</taxon>
        <taxon>Kickxellaceae</taxon>
        <taxon>Coemansia</taxon>
    </lineage>
</organism>
<accession>A0A9W7XQN8</accession>
<dbReference type="Proteomes" id="UP001149813">
    <property type="component" value="Unassembled WGS sequence"/>
</dbReference>
<evidence type="ECO:0000256" key="2">
    <source>
        <dbReference type="ARBA" id="ARBA00030291"/>
    </source>
</evidence>